<dbReference type="InterPro" id="IPR051644">
    <property type="entry name" value="TRAMP_AT-DNA-binding"/>
</dbReference>
<feature type="compositionally biased region" description="Polar residues" evidence="9">
    <location>
        <begin position="411"/>
        <end position="425"/>
    </location>
</feature>
<protein>
    <recommendedName>
        <fullName evidence="10">CCHC-type domain-containing protein</fullName>
    </recommendedName>
</protein>
<gene>
    <name evidence="11" type="ORF">Q8F55_001276</name>
</gene>
<organism evidence="11 12">
    <name type="scientific">Vanrija albida</name>
    <dbReference type="NCBI Taxonomy" id="181172"/>
    <lineage>
        <taxon>Eukaryota</taxon>
        <taxon>Fungi</taxon>
        <taxon>Dikarya</taxon>
        <taxon>Basidiomycota</taxon>
        <taxon>Agaricomycotina</taxon>
        <taxon>Tremellomycetes</taxon>
        <taxon>Trichosporonales</taxon>
        <taxon>Trichosporonaceae</taxon>
        <taxon>Vanrija</taxon>
    </lineage>
</organism>
<dbReference type="SUPFAM" id="SSF57756">
    <property type="entry name" value="Retrovirus zinc finger-like domains"/>
    <property type="match status" value="2"/>
</dbReference>
<feature type="compositionally biased region" description="Polar residues" evidence="9">
    <location>
        <begin position="554"/>
        <end position="569"/>
    </location>
</feature>
<feature type="compositionally biased region" description="Basic and acidic residues" evidence="9">
    <location>
        <begin position="649"/>
        <end position="662"/>
    </location>
</feature>
<dbReference type="Gene3D" id="4.10.60.10">
    <property type="entry name" value="Zinc finger, CCHC-type"/>
    <property type="match status" value="2"/>
</dbReference>
<dbReference type="Proteomes" id="UP001565368">
    <property type="component" value="Unassembled WGS sequence"/>
</dbReference>
<evidence type="ECO:0000256" key="2">
    <source>
        <dbReference type="ARBA" id="ARBA00022664"/>
    </source>
</evidence>
<evidence type="ECO:0000256" key="3">
    <source>
        <dbReference type="ARBA" id="ARBA00022723"/>
    </source>
</evidence>
<dbReference type="PANTHER" id="PTHR46543">
    <property type="entry name" value="ZINC FINGER CCHC DOMAIN-CONTAINING PROTEIN 7"/>
    <property type="match status" value="1"/>
</dbReference>
<evidence type="ECO:0000256" key="7">
    <source>
        <dbReference type="ARBA" id="ARBA00023242"/>
    </source>
</evidence>
<keyword evidence="5 8" id="KW-0863">Zinc-finger</keyword>
<keyword evidence="2" id="KW-0507">mRNA processing</keyword>
<feature type="compositionally biased region" description="Low complexity" evidence="9">
    <location>
        <begin position="699"/>
        <end position="714"/>
    </location>
</feature>
<feature type="compositionally biased region" description="Basic and acidic residues" evidence="9">
    <location>
        <begin position="526"/>
        <end position="544"/>
    </location>
</feature>
<evidence type="ECO:0000256" key="9">
    <source>
        <dbReference type="SAM" id="MobiDB-lite"/>
    </source>
</evidence>
<evidence type="ECO:0000256" key="4">
    <source>
        <dbReference type="ARBA" id="ARBA00022737"/>
    </source>
</evidence>
<evidence type="ECO:0000256" key="8">
    <source>
        <dbReference type="PROSITE-ProRule" id="PRU00047"/>
    </source>
</evidence>
<keyword evidence="6" id="KW-0862">Zinc</keyword>
<feature type="compositionally biased region" description="Polar residues" evidence="9">
    <location>
        <begin position="580"/>
        <end position="590"/>
    </location>
</feature>
<feature type="compositionally biased region" description="Basic and acidic residues" evidence="9">
    <location>
        <begin position="677"/>
        <end position="689"/>
    </location>
</feature>
<accession>A0ABR3QFR3</accession>
<evidence type="ECO:0000313" key="11">
    <source>
        <dbReference type="EMBL" id="KAL1413502.1"/>
    </source>
</evidence>
<dbReference type="Pfam" id="PF00098">
    <property type="entry name" value="zf-CCHC"/>
    <property type="match status" value="2"/>
</dbReference>
<dbReference type="SMART" id="SM00343">
    <property type="entry name" value="ZnF_C2HC"/>
    <property type="match status" value="5"/>
</dbReference>
<evidence type="ECO:0000313" key="12">
    <source>
        <dbReference type="Proteomes" id="UP001565368"/>
    </source>
</evidence>
<name>A0ABR3QFR3_9TREE</name>
<feature type="compositionally biased region" description="Low complexity" evidence="9">
    <location>
        <begin position="619"/>
        <end position="641"/>
    </location>
</feature>
<feature type="domain" description="CCHC-type" evidence="10">
    <location>
        <begin position="247"/>
        <end position="261"/>
    </location>
</feature>
<comment type="caution">
    <text evidence="11">The sequence shown here is derived from an EMBL/GenBank/DDBJ whole genome shotgun (WGS) entry which is preliminary data.</text>
</comment>
<dbReference type="InterPro" id="IPR001878">
    <property type="entry name" value="Znf_CCHC"/>
</dbReference>
<comment type="subcellular location">
    <subcellularLocation>
        <location evidence="1">Nucleus</location>
    </subcellularLocation>
</comment>
<feature type="domain" description="CCHC-type" evidence="10">
    <location>
        <begin position="366"/>
        <end position="381"/>
    </location>
</feature>
<evidence type="ECO:0000259" key="10">
    <source>
        <dbReference type="PROSITE" id="PS50158"/>
    </source>
</evidence>
<feature type="compositionally biased region" description="Low complexity" evidence="9">
    <location>
        <begin position="155"/>
        <end position="165"/>
    </location>
</feature>
<dbReference type="PROSITE" id="PS50158">
    <property type="entry name" value="ZF_CCHC"/>
    <property type="match status" value="3"/>
</dbReference>
<feature type="domain" description="CCHC-type" evidence="10">
    <location>
        <begin position="285"/>
        <end position="300"/>
    </location>
</feature>
<feature type="compositionally biased region" description="Polar residues" evidence="9">
    <location>
        <begin position="15"/>
        <end position="27"/>
    </location>
</feature>
<keyword evidence="3" id="KW-0479">Metal-binding</keyword>
<dbReference type="PANTHER" id="PTHR46543:SF1">
    <property type="entry name" value="ZINC FINGER CCHC DOMAIN-CONTAINING PROTEIN 7"/>
    <property type="match status" value="1"/>
</dbReference>
<dbReference type="EMBL" id="JBBXJM010000001">
    <property type="protein sequence ID" value="KAL1413502.1"/>
    <property type="molecule type" value="Genomic_DNA"/>
</dbReference>
<dbReference type="GeneID" id="95982319"/>
<feature type="region of interest" description="Disordered" evidence="9">
    <location>
        <begin position="135"/>
        <end position="184"/>
    </location>
</feature>
<proteinExistence type="predicted"/>
<keyword evidence="7" id="KW-0539">Nucleus</keyword>
<sequence length="714" mass="78254">MARSTPIPARRNKSVGLSRSATPSSDHPAQYGNRATRRRRRRQGDPAPLLDGGEGLTDLTGESSHDEEDIGTTSEAGPSRLQAASTPINIKGKGRFNGFESGDEAGGVKASSLYTPSSFTPLRRSVIFSMEVPSNVVSDDEGGNAADTKAPPNLEQEAPKAAPVAAEKEEGQLDEGEDEGNQSVLLLPDHVVLDSEEEEDGDESRRELEADMDGVVFLDDDKAKGVPRYFMEEEDEFTANADQSRLCRRCKKPGHHEYECPHIVCTTCGAMDEHERKDCPYSMVCFICGKQGHRRSDCTDPKAKDSSSKNCPDCGAWDHAQSNCPLLWRRYVYRRTSDRDDVMSKRAAATGWEREALGGPGGDRWCYNCAEEGHFGDDCPRPRASLGRVVRNSAFSERTASRGPYGKLYPNPQSSWRPKANGSSGSHKRWSDSPLPYAAAGFKSGAGQSWRDREKQRQRDRERNPEPDRYGDRDRGRDHRRYDSDRDDYDWFERDRSFRGRGESERRSGNNSRNRSRSPPSWRAQRPWDSERRQRDRSPDDRRSRPSFGRGGHSTPQSAPTRSHGQLSSGVPPALAARISSPSLADSPSVQRAGGGAGGGRKSLREQVLAPDSHHKPAKSGGNSSAGSGSGSDSPAPSGGTSRRRRGNKHEGASERDWETEWRASGAGGGNVSGWGKDLDRELRDDRPKAGPVRGGAGAARSAPARGQRYTGGY</sequence>
<evidence type="ECO:0000256" key="5">
    <source>
        <dbReference type="ARBA" id="ARBA00022771"/>
    </source>
</evidence>
<reference evidence="11 12" key="1">
    <citation type="submission" date="2023-08" db="EMBL/GenBank/DDBJ databases">
        <title>Annotated Genome Sequence of Vanrija albida AlHP1.</title>
        <authorList>
            <person name="Herzog R."/>
        </authorList>
    </citation>
    <scope>NUCLEOTIDE SEQUENCE [LARGE SCALE GENOMIC DNA]</scope>
    <source>
        <strain evidence="11 12">AlHP1</strain>
    </source>
</reference>
<evidence type="ECO:0000256" key="6">
    <source>
        <dbReference type="ARBA" id="ARBA00022833"/>
    </source>
</evidence>
<feature type="region of interest" description="Disordered" evidence="9">
    <location>
        <begin position="1"/>
        <end position="116"/>
    </location>
</feature>
<dbReference type="RefSeq" id="XP_069213446.1">
    <property type="nucleotide sequence ID" value="XM_069349902.1"/>
</dbReference>
<feature type="region of interest" description="Disordered" evidence="9">
    <location>
        <begin position="395"/>
        <end position="714"/>
    </location>
</feature>
<feature type="compositionally biased region" description="Basic and acidic residues" evidence="9">
    <location>
        <begin position="450"/>
        <end position="508"/>
    </location>
</feature>
<keyword evidence="4" id="KW-0677">Repeat</keyword>
<feature type="compositionally biased region" description="Polar residues" evidence="9">
    <location>
        <begin position="71"/>
        <end position="88"/>
    </location>
</feature>
<evidence type="ECO:0000256" key="1">
    <source>
        <dbReference type="ARBA" id="ARBA00004123"/>
    </source>
</evidence>
<keyword evidence="12" id="KW-1185">Reference proteome</keyword>
<dbReference type="InterPro" id="IPR036875">
    <property type="entry name" value="Znf_CCHC_sf"/>
</dbReference>